<dbReference type="Proteomes" id="UP001211005">
    <property type="component" value="Chromosome"/>
</dbReference>
<dbReference type="Pfam" id="PF18962">
    <property type="entry name" value="Por_Secre_tail"/>
    <property type="match status" value="1"/>
</dbReference>
<gene>
    <name evidence="4" type="ORF">O3303_17865</name>
</gene>
<evidence type="ECO:0000313" key="4">
    <source>
        <dbReference type="EMBL" id="WBA41664.1"/>
    </source>
</evidence>
<keyword evidence="5" id="KW-1185">Reference proteome</keyword>
<evidence type="ECO:0000313" key="5">
    <source>
        <dbReference type="Proteomes" id="UP001211005"/>
    </source>
</evidence>
<dbReference type="EMBL" id="CP114767">
    <property type="protein sequence ID" value="WBA41664.1"/>
    <property type="molecule type" value="Genomic_DNA"/>
</dbReference>
<reference evidence="4 5" key="1">
    <citation type="submission" date="2022-12" db="EMBL/GenBank/DDBJ databases">
        <title>Hymenobacter canadensis sp. nov. isolated from lake water of the Cambridge Bay, Canada.</title>
        <authorList>
            <person name="Kim W.H."/>
            <person name="Lee Y.M."/>
        </authorList>
    </citation>
    <scope>NUCLEOTIDE SEQUENCE [LARGE SCALE GENOMIC DNA]</scope>
    <source>
        <strain evidence="4 5">PAMC 29467</strain>
    </source>
</reference>
<name>A0ABY7LPZ2_9BACT</name>
<evidence type="ECO:0000259" key="2">
    <source>
        <dbReference type="Pfam" id="PF07705"/>
    </source>
</evidence>
<keyword evidence="1" id="KW-0732">Signal</keyword>
<dbReference type="RefSeq" id="WP_269559728.1">
    <property type="nucleotide sequence ID" value="NZ_CP114767.1"/>
</dbReference>
<accession>A0ABY7LPZ2</accession>
<evidence type="ECO:0000259" key="3">
    <source>
        <dbReference type="Pfam" id="PF18962"/>
    </source>
</evidence>
<proteinExistence type="predicted"/>
<dbReference type="NCBIfam" id="TIGR04183">
    <property type="entry name" value="Por_Secre_tail"/>
    <property type="match status" value="1"/>
</dbReference>
<feature type="domain" description="Secretion system C-terminal sorting" evidence="3">
    <location>
        <begin position="551"/>
        <end position="625"/>
    </location>
</feature>
<dbReference type="InterPro" id="IPR026444">
    <property type="entry name" value="Secre_tail"/>
</dbReference>
<feature type="signal peptide" evidence="1">
    <location>
        <begin position="1"/>
        <end position="28"/>
    </location>
</feature>
<organism evidence="4 5">
    <name type="scientific">Hymenobacter canadensis</name>
    <dbReference type="NCBI Taxonomy" id="2999067"/>
    <lineage>
        <taxon>Bacteria</taxon>
        <taxon>Pseudomonadati</taxon>
        <taxon>Bacteroidota</taxon>
        <taxon>Cytophagia</taxon>
        <taxon>Cytophagales</taxon>
        <taxon>Hymenobacteraceae</taxon>
        <taxon>Hymenobacter</taxon>
    </lineage>
</organism>
<feature type="domain" description="CARDB" evidence="2">
    <location>
        <begin position="287"/>
        <end position="352"/>
    </location>
</feature>
<protein>
    <submittedName>
        <fullName evidence="4">T9SS type A sorting domain-containing protein</fullName>
    </submittedName>
</protein>
<evidence type="ECO:0000256" key="1">
    <source>
        <dbReference type="SAM" id="SignalP"/>
    </source>
</evidence>
<dbReference type="Pfam" id="PF07705">
    <property type="entry name" value="CARDB"/>
    <property type="match status" value="1"/>
</dbReference>
<dbReference type="InterPro" id="IPR011635">
    <property type="entry name" value="CARDB"/>
</dbReference>
<sequence length="627" mass="64055">MTHSYTAPWRKLALAAMLGLAGTTAAQAQALNYNLFGTSNSAGTYTDLGTSGTVITTPNNDDANSASTPIGFTFNFNGTAFTDFVLNTNGFLKLGTTAPAAPFFYADPQAAAGGPLNTATETNLLLPLNLDLEGTATTEYRVATTGAAGSRVTTIQWKNVSDKLPAGKQFANISFQVKLYETSNRVEFVYSSATAGAGPDAFKAAGVGIKGSGNTATTSVLVTKGSVQAWSLASFVAGNYTGNAHNVRSAVLPDAGRTYGFNPAPANDAAVVTMYALGKTPIAPQVIQTVIRNTGTAALTNLPVTLNVTGANTFADAKIVATLAPGAVATVTFNTFTPVANGTNAIAVTVPADGANGNNTQTYSQQVQATTFAAADPSVAATNGSVGFTANQGAAAGTGIFAVKYTAAAPRTVTAINTRLEGGTAAVGRTVYAVVLDNAGALLGRTPDYVIQTSDIGTSKTFTFATPVTIPAGEFYAGFAQAAAPTGTAPFFPLGLQVEDPTRTGTFYTTALTGGAPADAAANSLGRFMIEAVTNGGTQATSEALNRAIAMYPNPSTGLVKLDVRGANAKGNLQVSVVNMLGQTVHTAALKDNFTNEVNLSDLANGMYLLKVQTGADYTVRQLTITK</sequence>
<feature type="chain" id="PRO_5045268649" evidence="1">
    <location>
        <begin position="29"/>
        <end position="627"/>
    </location>
</feature>